<dbReference type="SUPFAM" id="SSF51126">
    <property type="entry name" value="Pectin lyase-like"/>
    <property type="match status" value="1"/>
</dbReference>
<dbReference type="KEGG" id="saci:Sinac_7243"/>
<dbReference type="HOGENOM" id="CLU_303449_0_0_0"/>
<dbReference type="STRING" id="886293.Sinac_7243"/>
<dbReference type="OrthoDB" id="9804931at2"/>
<gene>
    <name evidence="1" type="ordered locus">Sinac_7243</name>
</gene>
<keyword evidence="2" id="KW-1185">Reference proteome</keyword>
<dbReference type="eggNOG" id="COG4625">
    <property type="taxonomic scope" value="Bacteria"/>
</dbReference>
<dbReference type="Gene3D" id="2.160.20.10">
    <property type="entry name" value="Single-stranded right-handed beta-helix, Pectin lyase-like"/>
    <property type="match status" value="2"/>
</dbReference>
<protein>
    <recommendedName>
        <fullName evidence="3">Right handed beta helix domain-containing protein</fullName>
    </recommendedName>
</protein>
<name>L0DQQ7_SINAD</name>
<dbReference type="SMART" id="SM00710">
    <property type="entry name" value="PbH1"/>
    <property type="match status" value="9"/>
</dbReference>
<dbReference type="InterPro" id="IPR011050">
    <property type="entry name" value="Pectin_lyase_fold/virulence"/>
</dbReference>
<dbReference type="Proteomes" id="UP000010798">
    <property type="component" value="Chromosome"/>
</dbReference>
<dbReference type="InterPro" id="IPR006626">
    <property type="entry name" value="PbH1"/>
</dbReference>
<accession>L0DQQ7</accession>
<dbReference type="eggNOG" id="COG3210">
    <property type="taxonomic scope" value="Bacteria"/>
</dbReference>
<evidence type="ECO:0008006" key="3">
    <source>
        <dbReference type="Google" id="ProtNLM"/>
    </source>
</evidence>
<dbReference type="InterPro" id="IPR012334">
    <property type="entry name" value="Pectin_lyas_fold"/>
</dbReference>
<proteinExistence type="predicted"/>
<dbReference type="AlphaFoldDB" id="L0DQQ7"/>
<sequence length="981" mass="100880">MAFHSPFRRKPLPSAKIVRSKRRSSVHSKVGDVEVLESRQLLSTFTVTNLNPAGAGSLRRAILESNAQPGSDSIDFQVSGTIRVGRTSLPSITDTVTIDGSTAPSFAGTPVVTVNFQGSKGLRFEKGADGSVLKSLSLVKAGDAGVTLRASRVTVEGNYIGLLADGKTVAGNRGDGVRIDASSHDNLIGHRDPVTSVSYYNTADVGIQPVTGWQGIRPGDTSGQYLIAGTSGSNGLLYEGAITGVGGTSYLVNYPGAVATSVYGPDNLQNNVVRLVGSYRTGEDTVRGFIFEGTTADLSQSGNYRTIAYPNAKFNYVHSTMGDLAVGNADGPEGNLPIGTGHAFLYDVVQNTFLPDIVYPGSTSTTAYGIWHNGLTSYTIVGGYTTLGDPSENLSNGYMVDYDSATGKFTNWTSFAYPNGAVGQAFVTHFEGISSTESGVYTLNADSLQAGSNFAQGSWVTVRRNPDRSFGPAVWVDLNYPGVDPTTAITSSNSVAGNQVVGIVISPTGTFSYQATVNTGFQLSNVISGNGGNGIGIYGSNDNQIAMNQIGTDATGTLRRGNAKNGILVTQGAARNLIGGQATGGNDPTASVFVRPPQGNLISGNQGNGVLINKGATQTLLSGNFVGTTASGNSALGNRLDGVAIENANGNQLIGCTFQQSPFVFYNVLSGNGGNGLRITNSNDTTVQANFMGVGANNATIVANGGDGLLVSGSSKNTQVGGVIPLGNVISGNKRNGIEVSDKASGFISFNTFAGIYAFGDAAPNRLNGILITSSGGDNLIRTCIVSGNLGNGIEIGGHATGVQVVDTAIGTNTSIKTAIPNQGSGIKFSGHAHGNAIGGFKPSIEPQVTISANRGYGIEFTDKANHNVVFHTYIGTNYNATTALGNNLGGISLGACTSSNIIGGLATALQNKILNSGGNGVSIFSSRDNAVLGNEISNNLGYGLFATGVCSGTVVKANTIKLNAKGNVNLTNAHGIVYIP</sequence>
<dbReference type="eggNOG" id="COG1361">
    <property type="taxonomic scope" value="Bacteria"/>
</dbReference>
<evidence type="ECO:0000313" key="1">
    <source>
        <dbReference type="EMBL" id="AGA31290.1"/>
    </source>
</evidence>
<dbReference type="EMBL" id="CP003364">
    <property type="protein sequence ID" value="AGA31290.1"/>
    <property type="molecule type" value="Genomic_DNA"/>
</dbReference>
<organism evidence="1 2">
    <name type="scientific">Singulisphaera acidiphila (strain ATCC BAA-1392 / DSM 18658 / VKM B-2454 / MOB10)</name>
    <dbReference type="NCBI Taxonomy" id="886293"/>
    <lineage>
        <taxon>Bacteria</taxon>
        <taxon>Pseudomonadati</taxon>
        <taxon>Planctomycetota</taxon>
        <taxon>Planctomycetia</taxon>
        <taxon>Isosphaerales</taxon>
        <taxon>Isosphaeraceae</taxon>
        <taxon>Singulisphaera</taxon>
    </lineage>
</organism>
<dbReference type="RefSeq" id="WP_015250359.1">
    <property type="nucleotide sequence ID" value="NC_019892.1"/>
</dbReference>
<evidence type="ECO:0000313" key="2">
    <source>
        <dbReference type="Proteomes" id="UP000010798"/>
    </source>
</evidence>
<reference evidence="1 2" key="1">
    <citation type="submission" date="2012-02" db="EMBL/GenBank/DDBJ databases">
        <title>Complete sequence of chromosome of Singulisphaera acidiphila DSM 18658.</title>
        <authorList>
            <consortium name="US DOE Joint Genome Institute (JGI-PGF)"/>
            <person name="Lucas S."/>
            <person name="Copeland A."/>
            <person name="Lapidus A."/>
            <person name="Glavina del Rio T."/>
            <person name="Dalin E."/>
            <person name="Tice H."/>
            <person name="Bruce D."/>
            <person name="Goodwin L."/>
            <person name="Pitluck S."/>
            <person name="Peters L."/>
            <person name="Ovchinnikova G."/>
            <person name="Chertkov O."/>
            <person name="Kyrpides N."/>
            <person name="Mavromatis K."/>
            <person name="Ivanova N."/>
            <person name="Brettin T."/>
            <person name="Detter J.C."/>
            <person name="Han C."/>
            <person name="Larimer F."/>
            <person name="Land M."/>
            <person name="Hauser L."/>
            <person name="Markowitz V."/>
            <person name="Cheng J.-F."/>
            <person name="Hugenholtz P."/>
            <person name="Woyke T."/>
            <person name="Wu D."/>
            <person name="Tindall B."/>
            <person name="Pomrenke H."/>
            <person name="Brambilla E."/>
            <person name="Klenk H.-P."/>
            <person name="Eisen J.A."/>
        </authorList>
    </citation>
    <scope>NUCLEOTIDE SEQUENCE [LARGE SCALE GENOMIC DNA]</scope>
    <source>
        <strain evidence="2">ATCC BAA-1392 / DSM 18658 / VKM B-2454 / MOB10</strain>
    </source>
</reference>